<dbReference type="SMART" id="SM00530">
    <property type="entry name" value="HTH_XRE"/>
    <property type="match status" value="1"/>
</dbReference>
<comment type="caution">
    <text evidence="2">The sequence shown here is derived from an EMBL/GenBank/DDBJ whole genome shotgun (WGS) entry which is preliminary data.</text>
</comment>
<dbReference type="GO" id="GO:0003677">
    <property type="term" value="F:DNA binding"/>
    <property type="evidence" value="ECO:0007669"/>
    <property type="project" value="InterPro"/>
</dbReference>
<dbReference type="Pfam" id="PF01381">
    <property type="entry name" value="HTH_3"/>
    <property type="match status" value="1"/>
</dbReference>
<dbReference type="EMBL" id="RMVK01000008">
    <property type="protein sequence ID" value="RSK16043.1"/>
    <property type="molecule type" value="Genomic_DNA"/>
</dbReference>
<dbReference type="InterPro" id="IPR001387">
    <property type="entry name" value="Cro/C1-type_HTH"/>
</dbReference>
<dbReference type="PROSITE" id="PS50943">
    <property type="entry name" value="HTH_CROC1"/>
    <property type="match status" value="1"/>
</dbReference>
<evidence type="ECO:0000313" key="3">
    <source>
        <dbReference type="Proteomes" id="UP000267979"/>
    </source>
</evidence>
<sequence>MSTIKNRLKILRTKEGITQDELAQIINKELKENEKPISKMVISNWENNKHTIKPDKAQLLANHFGVSVGHLLGHEDEQNILKIIQSNEFKKLLNDIDIEKINELSSAYKNVEEHINNPVKYNNFGKGLLNHIPSYMFTIEELINADKENNTNFADILINYISLNDYDKKIAFDLVQKLSERDKEKE</sequence>
<protein>
    <submittedName>
        <fullName evidence="2">Helix-turn-helix domain protein</fullName>
    </submittedName>
</protein>
<gene>
    <name evidence="2" type="ORF">D8844_08900</name>
</gene>
<dbReference type="RefSeq" id="WP_049487577.1">
    <property type="nucleotide sequence ID" value="NZ_LQZC01000011.1"/>
</dbReference>
<dbReference type="AlphaFoldDB" id="A0A428IEM4"/>
<proteinExistence type="predicted"/>
<dbReference type="SUPFAM" id="SSF47413">
    <property type="entry name" value="lambda repressor-like DNA-binding domains"/>
    <property type="match status" value="1"/>
</dbReference>
<organism evidence="2 3">
    <name type="scientific">Streptococcus oralis</name>
    <dbReference type="NCBI Taxonomy" id="1303"/>
    <lineage>
        <taxon>Bacteria</taxon>
        <taxon>Bacillati</taxon>
        <taxon>Bacillota</taxon>
        <taxon>Bacilli</taxon>
        <taxon>Lactobacillales</taxon>
        <taxon>Streptococcaceae</taxon>
        <taxon>Streptococcus</taxon>
    </lineage>
</organism>
<dbReference type="CDD" id="cd00093">
    <property type="entry name" value="HTH_XRE"/>
    <property type="match status" value="1"/>
</dbReference>
<reference evidence="2 3" key="1">
    <citation type="submission" date="2018-11" db="EMBL/GenBank/DDBJ databases">
        <title>Species Designations Belie Phenotypic and Genotypic Heterogeneity in Oral Streptococci.</title>
        <authorList>
            <person name="Velsko I."/>
        </authorList>
    </citation>
    <scope>NUCLEOTIDE SEQUENCE [LARGE SCALE GENOMIC DNA]</scope>
    <source>
        <strain evidence="2 3">BCC52</strain>
    </source>
</reference>
<evidence type="ECO:0000313" key="2">
    <source>
        <dbReference type="EMBL" id="RSK16043.1"/>
    </source>
</evidence>
<dbReference type="Gene3D" id="1.10.260.40">
    <property type="entry name" value="lambda repressor-like DNA-binding domains"/>
    <property type="match status" value="1"/>
</dbReference>
<accession>A0A428IEM4</accession>
<dbReference type="Proteomes" id="UP000267979">
    <property type="component" value="Unassembled WGS sequence"/>
</dbReference>
<evidence type="ECO:0000259" key="1">
    <source>
        <dbReference type="PROSITE" id="PS50943"/>
    </source>
</evidence>
<feature type="domain" description="HTH cro/C1-type" evidence="1">
    <location>
        <begin position="8"/>
        <end position="71"/>
    </location>
</feature>
<name>A0A428IEM4_STROR</name>
<dbReference type="InterPro" id="IPR010982">
    <property type="entry name" value="Lambda_DNA-bd_dom_sf"/>
</dbReference>